<gene>
    <name evidence="6" type="ORF">Q4490_11760</name>
</gene>
<dbReference type="AlphaFoldDB" id="A0AAW7XMV2"/>
<feature type="binding site" evidence="2">
    <location>
        <position position="37"/>
    </location>
    <ligand>
        <name>Zn(2+)</name>
        <dbReference type="ChEBI" id="CHEBI:29105"/>
    </ligand>
</feature>
<dbReference type="InterPro" id="IPR041698">
    <property type="entry name" value="Methyltransf_25"/>
</dbReference>
<feature type="binding site" evidence="2">
    <location>
        <position position="20"/>
    </location>
    <ligand>
        <name>Zn(2+)</name>
        <dbReference type="ChEBI" id="CHEBI:29105"/>
    </ligand>
</feature>
<comment type="caution">
    <text evidence="6">The sequence shown here is derived from an EMBL/GenBank/DDBJ whole genome shotgun (WGS) entry which is preliminary data.</text>
</comment>
<dbReference type="Proteomes" id="UP001169862">
    <property type="component" value="Unassembled WGS sequence"/>
</dbReference>
<keyword evidence="2" id="KW-0479">Metal-binding</keyword>
<name>A0AAW7XMV2_9GAMM</name>
<feature type="binding site" evidence="3">
    <location>
        <position position="199"/>
    </location>
    <ligand>
        <name>S-adenosyl-L-methionine</name>
        <dbReference type="ChEBI" id="CHEBI:59789"/>
    </ligand>
</feature>
<proteinExistence type="predicted"/>
<dbReference type="PIRSF" id="PIRSF018249">
    <property type="entry name" value="MyrA_prd"/>
    <property type="match status" value="1"/>
</dbReference>
<sequence>MPTQATHAPVSTPAFICPVCQLGLILTDNTLRCAQGHSFDRAKQGYWNLLLVQRKRSKDPGDNPDMVRARTAFLDQGFYQPLADHMCKLASEYTTKTPKGSVLDLGCGEGFYTAQLAQALPNTHVYGLDISKHAIRAATKRSKPLNNIHWLVATGAQIPLAAHSQDLLIVMFSRLMPVHFAHILKQTGKLILVWPAANHLIELRQQIYQDIRPSTFDPVNELKTHFTLDKVEQLSFTFTLDNRETLDALIGMTPHSQRINDDSRERLLKAGPITFTFDVHIGTFMPRTE</sequence>
<organism evidence="6 7">
    <name type="scientific">Neptunomonas phycophila</name>
    <dbReference type="NCBI Taxonomy" id="1572645"/>
    <lineage>
        <taxon>Bacteria</taxon>
        <taxon>Pseudomonadati</taxon>
        <taxon>Pseudomonadota</taxon>
        <taxon>Gammaproteobacteria</taxon>
        <taxon>Oceanospirillales</taxon>
        <taxon>Oceanospirillaceae</taxon>
        <taxon>Neptunomonas</taxon>
    </lineage>
</organism>
<dbReference type="RefSeq" id="WP_303550769.1">
    <property type="nucleotide sequence ID" value="NZ_JAUOPG010000007.1"/>
</dbReference>
<keyword evidence="2" id="KW-0862">Zinc</keyword>
<dbReference type="EMBL" id="JAUOPG010000007">
    <property type="protein sequence ID" value="MDO6454238.1"/>
    <property type="molecule type" value="Genomic_DNA"/>
</dbReference>
<dbReference type="CDD" id="cd02440">
    <property type="entry name" value="AdoMet_MTases"/>
    <property type="match status" value="1"/>
</dbReference>
<dbReference type="GO" id="GO:0046872">
    <property type="term" value="F:metal ion binding"/>
    <property type="evidence" value="ECO:0007669"/>
    <property type="project" value="UniProtKB-KW"/>
</dbReference>
<keyword evidence="6" id="KW-0489">Methyltransferase</keyword>
<feature type="domain" description="Methyltransferase" evidence="4">
    <location>
        <begin position="102"/>
        <end position="176"/>
    </location>
</feature>
<dbReference type="GO" id="GO:0008168">
    <property type="term" value="F:methyltransferase activity"/>
    <property type="evidence" value="ECO:0007669"/>
    <property type="project" value="UniProtKB-KW"/>
</dbReference>
<reference evidence="6" key="1">
    <citation type="submission" date="2023-07" db="EMBL/GenBank/DDBJ databases">
        <title>Genome content predicts the carbon catabolic preferences of heterotrophic bacteria.</title>
        <authorList>
            <person name="Gralka M."/>
        </authorList>
    </citation>
    <scope>NUCLEOTIDE SEQUENCE</scope>
    <source>
        <strain evidence="6">I2M16</strain>
    </source>
</reference>
<dbReference type="InterPro" id="IPR029063">
    <property type="entry name" value="SAM-dependent_MTases_sf"/>
</dbReference>
<dbReference type="SUPFAM" id="SSF53335">
    <property type="entry name" value="S-adenosyl-L-methionine-dependent methyltransferases"/>
    <property type="match status" value="1"/>
</dbReference>
<evidence type="ECO:0000256" key="2">
    <source>
        <dbReference type="PIRSR" id="PIRSR018249-1"/>
    </source>
</evidence>
<evidence type="ECO:0000256" key="3">
    <source>
        <dbReference type="PIRSR" id="PIRSR018249-2"/>
    </source>
</evidence>
<keyword evidence="1" id="KW-0808">Transferase</keyword>
<dbReference type="InterPro" id="IPR016718">
    <property type="entry name" value="rRNA_m1G-MeTrfase_A_prd"/>
</dbReference>
<accession>A0AAW7XMV2</accession>
<feature type="binding site" evidence="3">
    <location>
        <position position="79"/>
    </location>
    <ligand>
        <name>S-adenosyl-L-methionine</name>
        <dbReference type="ChEBI" id="CHEBI:59789"/>
    </ligand>
</feature>
<dbReference type="Pfam" id="PF21302">
    <property type="entry name" value="Zn_ribbon_RlmA"/>
    <property type="match status" value="1"/>
</dbReference>
<dbReference type="InterPro" id="IPR048647">
    <property type="entry name" value="RlmA_N"/>
</dbReference>
<feature type="domain" description="23S rRNA (guanine(745)-N(1))-methyltransferase N-terminal" evidence="5">
    <location>
        <begin position="15"/>
        <end position="58"/>
    </location>
</feature>
<dbReference type="GO" id="GO:0032259">
    <property type="term" value="P:methylation"/>
    <property type="evidence" value="ECO:0007669"/>
    <property type="project" value="UniProtKB-KW"/>
</dbReference>
<feature type="binding site" evidence="2">
    <location>
        <position position="33"/>
    </location>
    <ligand>
        <name>Zn(2+)</name>
        <dbReference type="ChEBI" id="CHEBI:29105"/>
    </ligand>
</feature>
<evidence type="ECO:0000259" key="5">
    <source>
        <dbReference type="Pfam" id="PF21302"/>
    </source>
</evidence>
<evidence type="ECO:0000313" key="7">
    <source>
        <dbReference type="Proteomes" id="UP001169862"/>
    </source>
</evidence>
<dbReference type="Pfam" id="PF13649">
    <property type="entry name" value="Methyltransf_25"/>
    <property type="match status" value="1"/>
</dbReference>
<dbReference type="PANTHER" id="PTHR43861">
    <property type="entry name" value="TRANS-ACONITATE 2-METHYLTRANSFERASE-RELATED"/>
    <property type="match status" value="1"/>
</dbReference>
<dbReference type="Gene3D" id="3.40.50.150">
    <property type="entry name" value="Vaccinia Virus protein VP39"/>
    <property type="match status" value="1"/>
</dbReference>
<evidence type="ECO:0000256" key="1">
    <source>
        <dbReference type="ARBA" id="ARBA00022679"/>
    </source>
</evidence>
<protein>
    <submittedName>
        <fullName evidence="6">Methyltransferase domain-containing protein</fullName>
    </submittedName>
</protein>
<feature type="binding site" evidence="2">
    <location>
        <position position="17"/>
    </location>
    <ligand>
        <name>Zn(2+)</name>
        <dbReference type="ChEBI" id="CHEBI:29105"/>
    </ligand>
</feature>
<evidence type="ECO:0000313" key="6">
    <source>
        <dbReference type="EMBL" id="MDO6454238.1"/>
    </source>
</evidence>
<evidence type="ECO:0000259" key="4">
    <source>
        <dbReference type="Pfam" id="PF13649"/>
    </source>
</evidence>
<feature type="binding site" evidence="3">
    <location>
        <begin position="109"/>
        <end position="110"/>
    </location>
    <ligand>
        <name>S-adenosyl-L-methionine</name>
        <dbReference type="ChEBI" id="CHEBI:59789"/>
    </ligand>
</feature>
<keyword evidence="3" id="KW-0949">S-adenosyl-L-methionine</keyword>